<evidence type="ECO:0000256" key="7">
    <source>
        <dbReference type="ARBA" id="ARBA00022824"/>
    </source>
</evidence>
<keyword evidence="10" id="KW-0175">Coiled coil</keyword>
<comment type="similarity">
    <text evidence="3 15">Belongs to the very long-chain fatty acids dehydratase HACD family.</text>
</comment>
<dbReference type="GO" id="GO:0005789">
    <property type="term" value="C:endoplasmic reticulum membrane"/>
    <property type="evidence" value="ECO:0007669"/>
    <property type="project" value="UniProtKB-SubCell"/>
</dbReference>
<dbReference type="OrthoDB" id="2157530at2759"/>
<reference evidence="17 18" key="2">
    <citation type="submission" date="2018-11" db="EMBL/GenBank/DDBJ databases">
        <authorList>
            <consortium name="Pathogen Informatics"/>
        </authorList>
    </citation>
    <scope>NUCLEOTIDE SEQUENCE [LARGE SCALE GENOMIC DNA]</scope>
</reference>
<keyword evidence="12 15" id="KW-0472">Membrane</keyword>
<keyword evidence="8 15" id="KW-0276">Fatty acid metabolism</keyword>
<dbReference type="InterPro" id="IPR008978">
    <property type="entry name" value="HSP20-like_chaperone"/>
</dbReference>
<dbReference type="PROSITE" id="PS51203">
    <property type="entry name" value="CS"/>
    <property type="match status" value="1"/>
</dbReference>
<feature type="transmembrane region" description="Helical" evidence="15">
    <location>
        <begin position="375"/>
        <end position="392"/>
    </location>
</feature>
<feature type="transmembrane region" description="Helical" evidence="15">
    <location>
        <begin position="306"/>
        <end position="330"/>
    </location>
</feature>
<reference evidence="19" key="1">
    <citation type="submission" date="2016-04" db="UniProtKB">
        <authorList>
            <consortium name="WormBaseParasite"/>
        </authorList>
    </citation>
    <scope>IDENTIFICATION</scope>
</reference>
<evidence type="ECO:0000313" key="18">
    <source>
        <dbReference type="Proteomes" id="UP000267096"/>
    </source>
</evidence>
<evidence type="ECO:0000256" key="12">
    <source>
        <dbReference type="ARBA" id="ARBA00023136"/>
    </source>
</evidence>
<dbReference type="PANTHER" id="PTHR11035">
    <property type="entry name" value="VERY-LONG-CHAIN (3R)-3-HYDROXYACYL-COA DEHYDRATASE"/>
    <property type="match status" value="1"/>
</dbReference>
<dbReference type="WBParaSite" id="ASIM_0001519501-mRNA-1">
    <property type="protein sequence ID" value="ASIM_0001519501-mRNA-1"/>
    <property type="gene ID" value="ASIM_0001519501"/>
</dbReference>
<keyword evidence="11 15" id="KW-0443">Lipid metabolism</keyword>
<evidence type="ECO:0000259" key="16">
    <source>
        <dbReference type="PROSITE" id="PS51203"/>
    </source>
</evidence>
<dbReference type="PANTHER" id="PTHR11035:SF35">
    <property type="entry name" value="VERY-LONG-CHAIN (3R)-3-HYDROXYACYL-COA DEHYDRATASE"/>
    <property type="match status" value="1"/>
</dbReference>
<dbReference type="GO" id="GO:0102158">
    <property type="term" value="F:very-long-chain (3R)-3-hydroxyacyl-CoA dehydratase activity"/>
    <property type="evidence" value="ECO:0007669"/>
    <property type="project" value="UniProtKB-EC"/>
</dbReference>
<comment type="caution">
    <text evidence="15">Lacks conserved residue(s) required for the propagation of feature annotation.</text>
</comment>
<evidence type="ECO:0000256" key="14">
    <source>
        <dbReference type="ARBA" id="ARBA00023239"/>
    </source>
</evidence>
<feature type="domain" description="CS" evidence="16">
    <location>
        <begin position="2"/>
        <end position="139"/>
    </location>
</feature>
<evidence type="ECO:0000256" key="6">
    <source>
        <dbReference type="ARBA" id="ARBA00022692"/>
    </source>
</evidence>
<dbReference type="InterPro" id="IPR007482">
    <property type="entry name" value="Tyr_Pase-like_PTPLA"/>
</dbReference>
<dbReference type="GO" id="GO:0030148">
    <property type="term" value="P:sphingolipid biosynthetic process"/>
    <property type="evidence" value="ECO:0007669"/>
    <property type="project" value="TreeGrafter"/>
</dbReference>
<organism evidence="19">
    <name type="scientific">Anisakis simplex</name>
    <name type="common">Herring worm</name>
    <dbReference type="NCBI Taxonomy" id="6269"/>
    <lineage>
        <taxon>Eukaryota</taxon>
        <taxon>Metazoa</taxon>
        <taxon>Ecdysozoa</taxon>
        <taxon>Nematoda</taxon>
        <taxon>Chromadorea</taxon>
        <taxon>Rhabditida</taxon>
        <taxon>Spirurina</taxon>
        <taxon>Ascaridomorpha</taxon>
        <taxon>Ascaridoidea</taxon>
        <taxon>Anisakidae</taxon>
        <taxon>Anisakis</taxon>
        <taxon>Anisakis simplex complex</taxon>
    </lineage>
</organism>
<evidence type="ECO:0000313" key="19">
    <source>
        <dbReference type="WBParaSite" id="ASIM_0001519501-mRNA-1"/>
    </source>
</evidence>
<dbReference type="Gene3D" id="2.60.40.790">
    <property type="match status" value="2"/>
</dbReference>
<keyword evidence="18" id="KW-1185">Reference proteome</keyword>
<dbReference type="Pfam" id="PF04387">
    <property type="entry name" value="PTPLA"/>
    <property type="match status" value="1"/>
</dbReference>
<evidence type="ECO:0000256" key="2">
    <source>
        <dbReference type="ARBA" id="ARBA00005194"/>
    </source>
</evidence>
<protein>
    <recommendedName>
        <fullName evidence="4 15">Very-long-chain (3R)-3-hydroxyacyl-CoA dehydratase</fullName>
        <ecNumber evidence="4 15">4.2.1.134</ecNumber>
    </recommendedName>
</protein>
<sequence length="400" mass="46798">MTSYPFVYWAQDEERVFLSVDLRDATPRKIQNTDYSLSGNVFEFRSIGTGAQGRREYCFELDLFDDVSTDKACSFLFHIYLHIIHRLLLRLLTDLLILCAEIETLRMFKLLGLKENNENGQRLTYSLKKKTKGWWPTVTKKPTRISWLRVDFDKFKDPDESDDDFEMLNSPQRMAEREMDALTQQLLKENTNKPKSFSEKLSAKYLDRFWIEKGFAFRVATALQLLDVAHAAVGITKSSYQTALLQVVGRLFVLLVIDGDEELHTSRITFGLMVVYFLIEMFRYPYYALGCLKINLWVVTWLRYTAWIPLYPTGLLLEAITIYRAIPYYYTNTKYSIEMPNIFNIAFNFGVFLTVLLMFVFPFSKFHFSFENVSPIRSLIISILTIRVFLSVNQQMISSV</sequence>
<evidence type="ECO:0000256" key="13">
    <source>
        <dbReference type="ARBA" id="ARBA00023160"/>
    </source>
</evidence>
<comment type="function">
    <text evidence="15">Catalyzes the third of the four reactions of the long-chain fatty acids elongation cycle. This endoplasmic reticulum-bound enzymatic process, allows the addition of two carbons to the chain of long- and very long-chain fatty acids/VLCFAs per cycle. This enzyme catalyzes the dehydration of the 3-hydroxyacyl-CoA intermediate into trans-2,3-enoyl-CoA, within each cycle of fatty acid elongation. Thereby, it participates to the production of VLCFAs of different chain lengths that are involved in multiple biological processes as precursors of membrane lipids and lipid mediators.</text>
</comment>
<evidence type="ECO:0000256" key="15">
    <source>
        <dbReference type="RuleBase" id="RU363109"/>
    </source>
</evidence>
<dbReference type="Proteomes" id="UP000267096">
    <property type="component" value="Unassembled WGS sequence"/>
</dbReference>
<dbReference type="GO" id="GO:0030497">
    <property type="term" value="P:fatty acid elongation"/>
    <property type="evidence" value="ECO:0007669"/>
    <property type="project" value="TreeGrafter"/>
</dbReference>
<evidence type="ECO:0000256" key="1">
    <source>
        <dbReference type="ARBA" id="ARBA00004477"/>
    </source>
</evidence>
<keyword evidence="7 15" id="KW-0256">Endoplasmic reticulum</keyword>
<evidence type="ECO:0000256" key="11">
    <source>
        <dbReference type="ARBA" id="ARBA00023098"/>
    </source>
</evidence>
<keyword evidence="5 15" id="KW-0444">Lipid biosynthesis</keyword>
<evidence type="ECO:0000256" key="3">
    <source>
        <dbReference type="ARBA" id="ARBA00007811"/>
    </source>
</evidence>
<dbReference type="UniPathway" id="UPA00094"/>
<keyword evidence="14 15" id="KW-0456">Lyase</keyword>
<gene>
    <name evidence="17" type="ORF">ASIM_LOCUS14605</name>
</gene>
<evidence type="ECO:0000313" key="17">
    <source>
        <dbReference type="EMBL" id="VDK52881.1"/>
    </source>
</evidence>
<dbReference type="InterPro" id="IPR007052">
    <property type="entry name" value="CS_dom"/>
</dbReference>
<dbReference type="EMBL" id="UYRR01031835">
    <property type="protein sequence ID" value="VDK52881.1"/>
    <property type="molecule type" value="Genomic_DNA"/>
</dbReference>
<evidence type="ECO:0000256" key="9">
    <source>
        <dbReference type="ARBA" id="ARBA00022989"/>
    </source>
</evidence>
<dbReference type="EC" id="4.2.1.134" evidence="4 15"/>
<keyword evidence="13 15" id="KW-0275">Fatty acid biosynthesis</keyword>
<comment type="subcellular location">
    <subcellularLocation>
        <location evidence="1 15">Endoplasmic reticulum membrane</location>
        <topology evidence="1 15">Multi-pass membrane protein</topology>
    </subcellularLocation>
</comment>
<dbReference type="GO" id="GO:0042761">
    <property type="term" value="P:very long-chain fatty acid biosynthetic process"/>
    <property type="evidence" value="ECO:0007669"/>
    <property type="project" value="TreeGrafter"/>
</dbReference>
<proteinExistence type="inferred from homology"/>
<evidence type="ECO:0000256" key="4">
    <source>
        <dbReference type="ARBA" id="ARBA00013122"/>
    </source>
</evidence>
<keyword evidence="9 15" id="KW-1133">Transmembrane helix</keyword>
<evidence type="ECO:0000256" key="10">
    <source>
        <dbReference type="ARBA" id="ARBA00023054"/>
    </source>
</evidence>
<accession>A0A158PPP2</accession>
<feature type="transmembrane region" description="Helical" evidence="15">
    <location>
        <begin position="342"/>
        <end position="363"/>
    </location>
</feature>
<comment type="catalytic activity">
    <reaction evidence="15">
        <text>a very-long-chain (3R)-3-hydroxyacyl-CoA = a very-long-chain (2E)-enoyl-CoA + H2O</text>
        <dbReference type="Rhea" id="RHEA:45812"/>
        <dbReference type="ChEBI" id="CHEBI:15377"/>
        <dbReference type="ChEBI" id="CHEBI:83728"/>
        <dbReference type="ChEBI" id="CHEBI:85440"/>
        <dbReference type="EC" id="4.2.1.134"/>
    </reaction>
</comment>
<comment type="pathway">
    <text evidence="2 15">Lipid metabolism; fatty acid biosynthesis.</text>
</comment>
<evidence type="ECO:0000256" key="8">
    <source>
        <dbReference type="ARBA" id="ARBA00022832"/>
    </source>
</evidence>
<dbReference type="AlphaFoldDB" id="A0A158PPP2"/>
<keyword evidence="6 15" id="KW-0812">Transmembrane</keyword>
<evidence type="ECO:0000256" key="5">
    <source>
        <dbReference type="ARBA" id="ARBA00022516"/>
    </source>
</evidence>
<dbReference type="SUPFAM" id="SSF49764">
    <property type="entry name" value="HSP20-like chaperones"/>
    <property type="match status" value="2"/>
</dbReference>
<name>A0A158PPP2_ANISI</name>